<dbReference type="PROSITE" id="PS00409">
    <property type="entry name" value="PROKAR_NTER_METHYL"/>
    <property type="match status" value="1"/>
</dbReference>
<accession>A0A518K719</accession>
<dbReference type="RefSeq" id="WP_197529953.1">
    <property type="nucleotide sequence ID" value="NZ_CP036349.1"/>
</dbReference>
<evidence type="ECO:0000259" key="1">
    <source>
        <dbReference type="Pfam" id="PF07596"/>
    </source>
</evidence>
<dbReference type="NCBIfam" id="TIGR04294">
    <property type="entry name" value="pre_pil_HX9DG"/>
    <property type="match status" value="1"/>
</dbReference>
<proteinExistence type="predicted"/>
<reference evidence="2 3" key="1">
    <citation type="submission" date="2019-02" db="EMBL/GenBank/DDBJ databases">
        <title>Deep-cultivation of Planctomycetes and their phenomic and genomic characterization uncovers novel biology.</title>
        <authorList>
            <person name="Wiegand S."/>
            <person name="Jogler M."/>
            <person name="Boedeker C."/>
            <person name="Pinto D."/>
            <person name="Vollmers J."/>
            <person name="Rivas-Marin E."/>
            <person name="Kohn T."/>
            <person name="Peeters S.H."/>
            <person name="Heuer A."/>
            <person name="Rast P."/>
            <person name="Oberbeckmann S."/>
            <person name="Bunk B."/>
            <person name="Jeske O."/>
            <person name="Meyerdierks A."/>
            <person name="Storesund J.E."/>
            <person name="Kallscheuer N."/>
            <person name="Luecker S."/>
            <person name="Lage O.M."/>
            <person name="Pohl T."/>
            <person name="Merkel B.J."/>
            <person name="Hornburger P."/>
            <person name="Mueller R.-W."/>
            <person name="Bruemmer F."/>
            <person name="Labrenz M."/>
            <person name="Spormann A.M."/>
            <person name="Op den Camp H."/>
            <person name="Overmann J."/>
            <person name="Amann R."/>
            <person name="Jetten M.S.M."/>
            <person name="Mascher T."/>
            <person name="Medema M.H."/>
            <person name="Devos D.P."/>
            <person name="Kaster A.-K."/>
            <person name="Ovreas L."/>
            <person name="Rohde M."/>
            <person name="Galperin M.Y."/>
            <person name="Jogler C."/>
        </authorList>
    </citation>
    <scope>NUCLEOTIDE SEQUENCE [LARGE SCALE GENOMIC DNA]</scope>
    <source>
        <strain evidence="2 3">Spa11</strain>
    </source>
</reference>
<dbReference type="PANTHER" id="PTHR30093">
    <property type="entry name" value="GENERAL SECRETION PATHWAY PROTEIN G"/>
    <property type="match status" value="1"/>
</dbReference>
<dbReference type="PANTHER" id="PTHR30093:SF2">
    <property type="entry name" value="TYPE II SECRETION SYSTEM PROTEIN H"/>
    <property type="match status" value="1"/>
</dbReference>
<dbReference type="SUPFAM" id="SSF54523">
    <property type="entry name" value="Pili subunits"/>
    <property type="match status" value="1"/>
</dbReference>
<dbReference type="InterPro" id="IPR012902">
    <property type="entry name" value="N_methyl_site"/>
</dbReference>
<dbReference type="Pfam" id="PF07963">
    <property type="entry name" value="N_methyl"/>
    <property type="match status" value="1"/>
</dbReference>
<keyword evidence="3" id="KW-1185">Reference proteome</keyword>
<dbReference type="Gene3D" id="3.30.700.10">
    <property type="entry name" value="Glycoprotein, Type 4 Pilin"/>
    <property type="match status" value="1"/>
</dbReference>
<dbReference type="InterPro" id="IPR011453">
    <property type="entry name" value="DUF1559"/>
</dbReference>
<sequence length="369" mass="39933">MRMNGASDRPSRGGFTLVELLVVIAIIGILVALLLPAVQAAREAARRNSCVNNLKNCALGAITYEGTFKRFPPGMRYSTRPEVGYNGFSWQVEVLRYMEESAIADFIDNEKAKALAADPARPLNPYDDVLDPATFEVSSIYECPSDGDATDNVPGLGATGRGDPASNYYAVMGAGRTRNLDFDSDPRITAEAGVDYKGTQPLDGIMLPAKGARTAEVSDGLSKTLLMGERWYQLRKWTVGGYWALTTLDAADRAYMMARRTNGVFAEPDRPIGGSIFSTTAVRGPYTPSAPLSKIGYYFAHEDWNRPGPVPPGVAQDMTTNELPFGSFHPGGANFAYGDGSVHFLRTDIDPAYWVSLATRNGGEAITDN</sequence>
<organism evidence="2 3">
    <name type="scientific">Botrimarina mediterranea</name>
    <dbReference type="NCBI Taxonomy" id="2528022"/>
    <lineage>
        <taxon>Bacteria</taxon>
        <taxon>Pseudomonadati</taxon>
        <taxon>Planctomycetota</taxon>
        <taxon>Planctomycetia</taxon>
        <taxon>Pirellulales</taxon>
        <taxon>Lacipirellulaceae</taxon>
        <taxon>Botrimarina</taxon>
    </lineage>
</organism>
<feature type="domain" description="DUF1559" evidence="1">
    <location>
        <begin position="39"/>
        <end position="351"/>
    </location>
</feature>
<dbReference type="EMBL" id="CP036349">
    <property type="protein sequence ID" value="QDV73585.1"/>
    <property type="molecule type" value="Genomic_DNA"/>
</dbReference>
<dbReference type="KEGG" id="bmei:Spa11_17830"/>
<dbReference type="InterPro" id="IPR045584">
    <property type="entry name" value="Pilin-like"/>
</dbReference>
<dbReference type="AlphaFoldDB" id="A0A518K719"/>
<name>A0A518K719_9BACT</name>
<dbReference type="NCBIfam" id="TIGR02532">
    <property type="entry name" value="IV_pilin_GFxxxE"/>
    <property type="match status" value="1"/>
</dbReference>
<dbReference type="Pfam" id="PF07596">
    <property type="entry name" value="SBP_bac_10"/>
    <property type="match status" value="1"/>
</dbReference>
<protein>
    <recommendedName>
        <fullName evidence="1">DUF1559 domain-containing protein</fullName>
    </recommendedName>
</protein>
<evidence type="ECO:0000313" key="2">
    <source>
        <dbReference type="EMBL" id="QDV73585.1"/>
    </source>
</evidence>
<dbReference type="Proteomes" id="UP000316426">
    <property type="component" value="Chromosome"/>
</dbReference>
<dbReference type="InterPro" id="IPR027558">
    <property type="entry name" value="Pre_pil_HX9DG_C"/>
</dbReference>
<evidence type="ECO:0000313" key="3">
    <source>
        <dbReference type="Proteomes" id="UP000316426"/>
    </source>
</evidence>
<gene>
    <name evidence="2" type="ORF">Spa11_17830</name>
</gene>